<dbReference type="AlphaFoldDB" id="A0AAD6BPC6"/>
<organism evidence="2 3">
    <name type="scientific">Pogonophryne albipinna</name>
    <dbReference type="NCBI Taxonomy" id="1090488"/>
    <lineage>
        <taxon>Eukaryota</taxon>
        <taxon>Metazoa</taxon>
        <taxon>Chordata</taxon>
        <taxon>Craniata</taxon>
        <taxon>Vertebrata</taxon>
        <taxon>Euteleostomi</taxon>
        <taxon>Actinopterygii</taxon>
        <taxon>Neopterygii</taxon>
        <taxon>Teleostei</taxon>
        <taxon>Neoteleostei</taxon>
        <taxon>Acanthomorphata</taxon>
        <taxon>Eupercaria</taxon>
        <taxon>Perciformes</taxon>
        <taxon>Notothenioidei</taxon>
        <taxon>Pogonophryne</taxon>
    </lineage>
</organism>
<reference evidence="2" key="1">
    <citation type="submission" date="2022-11" db="EMBL/GenBank/DDBJ databases">
        <title>Chromosome-level genome of Pogonophryne albipinna.</title>
        <authorList>
            <person name="Jo E."/>
        </authorList>
    </citation>
    <scope>NUCLEOTIDE SEQUENCE</scope>
    <source>
        <strain evidence="2">SGF0006</strain>
        <tissue evidence="2">Muscle</tissue>
    </source>
</reference>
<dbReference type="Proteomes" id="UP001219934">
    <property type="component" value="Unassembled WGS sequence"/>
</dbReference>
<accession>A0AAD6BPC6</accession>
<evidence type="ECO:0000313" key="2">
    <source>
        <dbReference type="EMBL" id="KAJ4948293.1"/>
    </source>
</evidence>
<feature type="region of interest" description="Disordered" evidence="1">
    <location>
        <begin position="1"/>
        <end position="52"/>
    </location>
</feature>
<keyword evidence="3" id="KW-1185">Reference proteome</keyword>
<protein>
    <submittedName>
        <fullName evidence="2">Uncharacterized protein</fullName>
    </submittedName>
</protein>
<evidence type="ECO:0000313" key="3">
    <source>
        <dbReference type="Proteomes" id="UP001219934"/>
    </source>
</evidence>
<sequence length="94" mass="10751">MRRGGRRGEEGDEERREMRRGGRRGEEGDEEKKQEKKRTFGSILKDDSAEQERKRVCHCGVWKNGSAGGKQSGFYLSTAFNLPDGQNFLNLNDE</sequence>
<gene>
    <name evidence="2" type="ORF">JOQ06_019829</name>
</gene>
<name>A0AAD6BPC6_9TELE</name>
<evidence type="ECO:0000256" key="1">
    <source>
        <dbReference type="SAM" id="MobiDB-lite"/>
    </source>
</evidence>
<proteinExistence type="predicted"/>
<comment type="caution">
    <text evidence="2">The sequence shown here is derived from an EMBL/GenBank/DDBJ whole genome shotgun (WGS) entry which is preliminary data.</text>
</comment>
<dbReference type="EMBL" id="JAPTMU010000001">
    <property type="protein sequence ID" value="KAJ4948293.1"/>
    <property type="molecule type" value="Genomic_DNA"/>
</dbReference>